<dbReference type="Pfam" id="PF00078">
    <property type="entry name" value="RVT_1"/>
    <property type="match status" value="1"/>
</dbReference>
<reference evidence="2" key="1">
    <citation type="submission" date="2023-07" db="EMBL/GenBank/DDBJ databases">
        <title>A chromosome-level genome assembly of Lolium multiflorum.</title>
        <authorList>
            <person name="Chen Y."/>
            <person name="Copetti D."/>
            <person name="Kolliker R."/>
            <person name="Studer B."/>
        </authorList>
    </citation>
    <scope>NUCLEOTIDE SEQUENCE</scope>
    <source>
        <strain evidence="2">02402/16</strain>
        <tissue evidence="2">Leaf</tissue>
    </source>
</reference>
<dbReference type="Proteomes" id="UP001231189">
    <property type="component" value="Unassembled WGS sequence"/>
</dbReference>
<dbReference type="AlphaFoldDB" id="A0AAD8RRS3"/>
<gene>
    <name evidence="2" type="ORF">QYE76_004988</name>
</gene>
<dbReference type="InterPro" id="IPR026960">
    <property type="entry name" value="RVT-Znf"/>
</dbReference>
<proteinExistence type="predicted"/>
<organism evidence="2 3">
    <name type="scientific">Lolium multiflorum</name>
    <name type="common">Italian ryegrass</name>
    <name type="synonym">Lolium perenne subsp. multiflorum</name>
    <dbReference type="NCBI Taxonomy" id="4521"/>
    <lineage>
        <taxon>Eukaryota</taxon>
        <taxon>Viridiplantae</taxon>
        <taxon>Streptophyta</taxon>
        <taxon>Embryophyta</taxon>
        <taxon>Tracheophyta</taxon>
        <taxon>Spermatophyta</taxon>
        <taxon>Magnoliopsida</taxon>
        <taxon>Liliopsida</taxon>
        <taxon>Poales</taxon>
        <taxon>Poaceae</taxon>
        <taxon>BOP clade</taxon>
        <taxon>Pooideae</taxon>
        <taxon>Poodae</taxon>
        <taxon>Poeae</taxon>
        <taxon>Poeae Chloroplast Group 2 (Poeae type)</taxon>
        <taxon>Loliodinae</taxon>
        <taxon>Loliinae</taxon>
        <taxon>Lolium</taxon>
    </lineage>
</organism>
<dbReference type="SUPFAM" id="SSF56219">
    <property type="entry name" value="DNase I-like"/>
    <property type="match status" value="1"/>
</dbReference>
<dbReference type="InterPro" id="IPR000477">
    <property type="entry name" value="RT_dom"/>
</dbReference>
<dbReference type="InterPro" id="IPR036691">
    <property type="entry name" value="Endo/exonu/phosph_ase_sf"/>
</dbReference>
<dbReference type="Pfam" id="PF13966">
    <property type="entry name" value="zf-RVT"/>
    <property type="match status" value="1"/>
</dbReference>
<protein>
    <recommendedName>
        <fullName evidence="1">Reverse transcriptase domain-containing protein</fullName>
    </recommendedName>
</protein>
<keyword evidence="3" id="KW-1185">Reference proteome</keyword>
<dbReference type="SUPFAM" id="SSF56672">
    <property type="entry name" value="DNA/RNA polymerases"/>
    <property type="match status" value="1"/>
</dbReference>
<dbReference type="PROSITE" id="PS50878">
    <property type="entry name" value="RT_POL"/>
    <property type="match status" value="1"/>
</dbReference>
<sequence length="1133" mass="126322">MNCRRCKRLSCYIWNVRGLGDADKCGVVRSAVSAASPSILCLQETKLTSPSRFKLATIVPRSLSGHALVDAVGASGGLLTAWDASCFNLVSQRAGRFSLTVELVSTVDDLRAFVTNVYAPCVDADRDAFFDELLSLELPLLDRKYTWSNMRDQPTLMRLDRAFINLPWASALCDSTLCSAVRETSDHVPLVLTATSAIPVSPLFRYEKGWAFYEDYCAMVAHVWQRPCNQVADPVLRLSKKLKWVRAESKKWARSRFRPDAVISSCRNVIDLIDRLEEVRWLSAGESMLRTLAKKQLATHLKIKSIYWRQRYAIRYCKLGDENTRFFHACASARLRKNKIHVLYNGSAPVYTHEAKERVLSDFYTGLMGSSVGSSFDFDLRAMYSPLPSLSGLDAPFTEEEAFRALSRLRSDAAPGPDGFSPGFFKRFWPVVKADLLRFFEVFHCGHSSLQPLNQALIVLLPKRDDVATADGFRPISLQSTVLKLLCKIITNRLQPFMPELVSLDQSGFIRGRNITDNFAYAAELVQCCHKRKTPTIVIKLDFRKAFDSVDWDALDQILGARGFSSTFRSWVRVILRTGRAAVLLNGVPGRWIDCRRGLRQGDPLSPYLFDIVADVLQELIVGDTSDVRLRHPLVDDLPCPVIQYADDTLMLLRADDAQLRRARCLLESFPRATGLAINFAKSAFVPIHVPDGDARSLAAIFGCPLAAFPQKYLGLPLTASKLRVCDLDHLVVTLEKRAPGWKGSLLPSGGRLILTDAVLSALPSHAMSVILLHGTTVDRADRTRRGMLWKGRSQCSGGDCQVAWRELFSGEITPWARWVRRWYGEFGIAQAPSALDTPIWRTFKKVFALYRQLTVVAAGSGVTVSFWLDNWHNAGPLFARLPALFSHCTQPTISVADALRASGLLLPLQPRLTAVAEMELDVVSAAMREVRLAGGIDARSLPGGGTFRSSDVYNLMLISGVSLPLNNANWDNFAPTKVRIFFWIARHGNTRTRAFLHRLGYLTSDACPFCSAPEELHHMLFSCPRLGPLRAALGVPATAVANDLEGICDIFGAPIIHLHDATRHTAILLVLWIVWKSRNRKVFDNVLTPPRQLSSMVSAHCMLWLNRLPKKLPRLPVEAWCASVCEALNSLV</sequence>
<evidence type="ECO:0000313" key="3">
    <source>
        <dbReference type="Proteomes" id="UP001231189"/>
    </source>
</evidence>
<dbReference type="EMBL" id="JAUUTY010000005">
    <property type="protein sequence ID" value="KAK1630673.1"/>
    <property type="molecule type" value="Genomic_DNA"/>
</dbReference>
<dbReference type="InterPro" id="IPR043502">
    <property type="entry name" value="DNA/RNA_pol_sf"/>
</dbReference>
<evidence type="ECO:0000259" key="1">
    <source>
        <dbReference type="PROSITE" id="PS50878"/>
    </source>
</evidence>
<comment type="caution">
    <text evidence="2">The sequence shown here is derived from an EMBL/GenBank/DDBJ whole genome shotgun (WGS) entry which is preliminary data.</text>
</comment>
<name>A0AAD8RRS3_LOLMU</name>
<dbReference type="PANTHER" id="PTHR19446">
    <property type="entry name" value="REVERSE TRANSCRIPTASES"/>
    <property type="match status" value="1"/>
</dbReference>
<feature type="domain" description="Reverse transcriptase" evidence="1">
    <location>
        <begin position="442"/>
        <end position="718"/>
    </location>
</feature>
<dbReference type="CDD" id="cd01650">
    <property type="entry name" value="RT_nLTR_like"/>
    <property type="match status" value="1"/>
</dbReference>
<accession>A0AAD8RRS3</accession>
<dbReference type="Gene3D" id="3.60.10.10">
    <property type="entry name" value="Endonuclease/exonuclease/phosphatase"/>
    <property type="match status" value="1"/>
</dbReference>
<evidence type="ECO:0000313" key="2">
    <source>
        <dbReference type="EMBL" id="KAK1630673.1"/>
    </source>
</evidence>